<reference evidence="2 3" key="2">
    <citation type="submission" date="2018-11" db="EMBL/GenBank/DDBJ databases">
        <authorList>
            <consortium name="Pathogen Informatics"/>
        </authorList>
    </citation>
    <scope>NUCLEOTIDE SEQUENCE [LARGE SCALE GENOMIC DNA]</scope>
</reference>
<dbReference type="AlphaFoldDB" id="A0A0N4Y9S2"/>
<proteinExistence type="predicted"/>
<evidence type="ECO:0000256" key="1">
    <source>
        <dbReference type="SAM" id="SignalP"/>
    </source>
</evidence>
<dbReference type="EMBL" id="UYSL01020938">
    <property type="protein sequence ID" value="VDL76674.1"/>
    <property type="molecule type" value="Genomic_DNA"/>
</dbReference>
<gene>
    <name evidence="2" type="ORF">NBR_LOCUS13085</name>
</gene>
<keyword evidence="3" id="KW-1185">Reference proteome</keyword>
<accession>A0A0N4Y9S2</accession>
<dbReference type="STRING" id="27835.A0A0N4Y9S2"/>
<reference evidence="4" key="1">
    <citation type="submission" date="2017-02" db="UniProtKB">
        <authorList>
            <consortium name="WormBaseParasite"/>
        </authorList>
    </citation>
    <scope>IDENTIFICATION</scope>
</reference>
<organism evidence="4">
    <name type="scientific">Nippostrongylus brasiliensis</name>
    <name type="common">Rat hookworm</name>
    <dbReference type="NCBI Taxonomy" id="27835"/>
    <lineage>
        <taxon>Eukaryota</taxon>
        <taxon>Metazoa</taxon>
        <taxon>Ecdysozoa</taxon>
        <taxon>Nematoda</taxon>
        <taxon>Chromadorea</taxon>
        <taxon>Rhabditida</taxon>
        <taxon>Rhabditina</taxon>
        <taxon>Rhabditomorpha</taxon>
        <taxon>Strongyloidea</taxon>
        <taxon>Heligmosomidae</taxon>
        <taxon>Nippostrongylus</taxon>
    </lineage>
</organism>
<evidence type="ECO:0000313" key="4">
    <source>
        <dbReference type="WBParaSite" id="NBR_0001308401-mRNA-1"/>
    </source>
</evidence>
<dbReference type="Proteomes" id="UP000271162">
    <property type="component" value="Unassembled WGS sequence"/>
</dbReference>
<evidence type="ECO:0000313" key="3">
    <source>
        <dbReference type="Proteomes" id="UP000271162"/>
    </source>
</evidence>
<protein>
    <submittedName>
        <fullName evidence="4">C2H2-type domain-containing protein</fullName>
    </submittedName>
</protein>
<feature type="signal peptide" evidence="1">
    <location>
        <begin position="1"/>
        <end position="20"/>
    </location>
</feature>
<name>A0A0N4Y9S2_NIPBR</name>
<dbReference type="WBParaSite" id="NBR_0001308401-mRNA-1">
    <property type="protein sequence ID" value="NBR_0001308401-mRNA-1"/>
    <property type="gene ID" value="NBR_0001308401"/>
</dbReference>
<feature type="chain" id="PRO_5043125438" evidence="1">
    <location>
        <begin position="21"/>
        <end position="311"/>
    </location>
</feature>
<keyword evidence="1" id="KW-0732">Signal</keyword>
<evidence type="ECO:0000313" key="2">
    <source>
        <dbReference type="EMBL" id="VDL76674.1"/>
    </source>
</evidence>
<sequence>MRYSLRIIVVLLAIVLAVTAIRNGRADDTSLGVIAIRKYDSVDDICDAIREMLKGKYHDFVCRPGNVEPTQLIDDIVEIAIIAAAGTFDSFDSAVKFWRVGKLFKCQACQTPKYRVRMLEQQVPALRPLFRQIRVIGLQEEGAIQRPRALQHQITTDLCESRGLLGDEKSQLVAVQYRCDNPEGHMLPMIKRERFYSPRPMPNRTNQRTYDCHCGEKYGSRKNIPSLSQLLEHFKTDHPKALILCVYCKSVFGKADAMTDNQWKRLKTHMYGELVYAKLAEMPEQKVSWFSFACFKRNQLCVLQVGPDSEE</sequence>